<proteinExistence type="predicted"/>
<dbReference type="EMBL" id="BTGU01000054">
    <property type="protein sequence ID" value="GMN54923.1"/>
    <property type="molecule type" value="Genomic_DNA"/>
</dbReference>
<gene>
    <name evidence="2" type="ORF">TIFTF001_024052</name>
</gene>
<dbReference type="Gramene" id="FCD_00026784-RA">
    <property type="protein sequence ID" value="FCD_00026784-RA:cds"/>
    <property type="gene ID" value="FCD_00026784"/>
</dbReference>
<accession>A0AA88DD07</accession>
<name>A0AA88DD07_FICCA</name>
<evidence type="ECO:0000313" key="3">
    <source>
        <dbReference type="Proteomes" id="UP001187192"/>
    </source>
</evidence>
<evidence type="ECO:0000313" key="2">
    <source>
        <dbReference type="EMBL" id="GMN54923.1"/>
    </source>
</evidence>
<organism evidence="2 3">
    <name type="scientific">Ficus carica</name>
    <name type="common">Common fig</name>
    <dbReference type="NCBI Taxonomy" id="3494"/>
    <lineage>
        <taxon>Eukaryota</taxon>
        <taxon>Viridiplantae</taxon>
        <taxon>Streptophyta</taxon>
        <taxon>Embryophyta</taxon>
        <taxon>Tracheophyta</taxon>
        <taxon>Spermatophyta</taxon>
        <taxon>Magnoliopsida</taxon>
        <taxon>eudicotyledons</taxon>
        <taxon>Gunneridae</taxon>
        <taxon>Pentapetalae</taxon>
        <taxon>rosids</taxon>
        <taxon>fabids</taxon>
        <taxon>Rosales</taxon>
        <taxon>Moraceae</taxon>
        <taxon>Ficeae</taxon>
        <taxon>Ficus</taxon>
    </lineage>
</organism>
<sequence>MEVTGSYEVIGDIDPSLRCCGCRRARDVVDTGELVMLWMPARGPGSPSNLTVSKTTHAALHLGSQRRWPPRSSAVGRGGGGGEGERRRG</sequence>
<dbReference type="AlphaFoldDB" id="A0AA88DD07"/>
<feature type="compositionally biased region" description="Polar residues" evidence="1">
    <location>
        <begin position="46"/>
        <end position="56"/>
    </location>
</feature>
<dbReference type="Proteomes" id="UP001187192">
    <property type="component" value="Unassembled WGS sequence"/>
</dbReference>
<keyword evidence="3" id="KW-1185">Reference proteome</keyword>
<evidence type="ECO:0000256" key="1">
    <source>
        <dbReference type="SAM" id="MobiDB-lite"/>
    </source>
</evidence>
<feature type="region of interest" description="Disordered" evidence="1">
    <location>
        <begin position="42"/>
        <end position="89"/>
    </location>
</feature>
<comment type="caution">
    <text evidence="2">The sequence shown here is derived from an EMBL/GenBank/DDBJ whole genome shotgun (WGS) entry which is preliminary data.</text>
</comment>
<protein>
    <submittedName>
        <fullName evidence="2">Uncharacterized protein</fullName>
    </submittedName>
</protein>
<reference evidence="2" key="1">
    <citation type="submission" date="2023-07" db="EMBL/GenBank/DDBJ databases">
        <title>draft genome sequence of fig (Ficus carica).</title>
        <authorList>
            <person name="Takahashi T."/>
            <person name="Nishimura K."/>
        </authorList>
    </citation>
    <scope>NUCLEOTIDE SEQUENCE</scope>
</reference>